<dbReference type="Gene3D" id="3.60.120.10">
    <property type="entry name" value="Anthranilate synthase"/>
    <property type="match status" value="1"/>
</dbReference>
<evidence type="ECO:0000256" key="8">
    <source>
        <dbReference type="ARBA" id="ARBA00022723"/>
    </source>
</evidence>
<dbReference type="AlphaFoldDB" id="A0AA90NLZ2"/>
<keyword evidence="9 15" id="KW-0822">Tryptophan biosynthesis</keyword>
<dbReference type="Pfam" id="PF04715">
    <property type="entry name" value="Anth_synt_I_N"/>
    <property type="match status" value="1"/>
</dbReference>
<evidence type="ECO:0000256" key="9">
    <source>
        <dbReference type="ARBA" id="ARBA00022822"/>
    </source>
</evidence>
<evidence type="ECO:0000259" key="17">
    <source>
        <dbReference type="Pfam" id="PF04715"/>
    </source>
</evidence>
<proteinExistence type="inferred from homology"/>
<evidence type="ECO:0000256" key="1">
    <source>
        <dbReference type="ARBA" id="ARBA00001946"/>
    </source>
</evidence>
<evidence type="ECO:0000256" key="2">
    <source>
        <dbReference type="ARBA" id="ARBA00004873"/>
    </source>
</evidence>
<keyword evidence="8 15" id="KW-0479">Metal-binding</keyword>
<dbReference type="EC" id="4.1.3.27" evidence="5 15"/>
<feature type="domain" description="Anthranilate synthase component I N-terminal" evidence="17">
    <location>
        <begin position="26"/>
        <end position="169"/>
    </location>
</feature>
<feature type="domain" description="Chorismate-utilising enzyme C-terminal" evidence="16">
    <location>
        <begin position="223"/>
        <end position="475"/>
    </location>
</feature>
<dbReference type="SUPFAM" id="SSF56322">
    <property type="entry name" value="ADC synthase"/>
    <property type="match status" value="1"/>
</dbReference>
<evidence type="ECO:0000256" key="7">
    <source>
        <dbReference type="ARBA" id="ARBA00022605"/>
    </source>
</evidence>
<evidence type="ECO:0000256" key="6">
    <source>
        <dbReference type="ARBA" id="ARBA00020653"/>
    </source>
</evidence>
<dbReference type="NCBIfam" id="TIGR00564">
    <property type="entry name" value="trpE_most"/>
    <property type="match status" value="1"/>
</dbReference>
<organism evidence="18 19">
    <name type="scientific">Candidatus Endonucleibacter bathymodioli</name>
    <dbReference type="NCBI Taxonomy" id="539814"/>
    <lineage>
        <taxon>Bacteria</taxon>
        <taxon>Pseudomonadati</taxon>
        <taxon>Pseudomonadota</taxon>
        <taxon>Gammaproteobacteria</taxon>
        <taxon>Oceanospirillales</taxon>
        <taxon>Endozoicomonadaceae</taxon>
        <taxon>Candidatus Endonucleibacter</taxon>
    </lineage>
</organism>
<keyword evidence="10 15" id="KW-0460">Magnesium</keyword>
<evidence type="ECO:0000256" key="3">
    <source>
        <dbReference type="ARBA" id="ARBA00009562"/>
    </source>
</evidence>
<evidence type="ECO:0000256" key="15">
    <source>
        <dbReference type="RuleBase" id="RU364045"/>
    </source>
</evidence>
<dbReference type="GO" id="GO:0046872">
    <property type="term" value="F:metal ion binding"/>
    <property type="evidence" value="ECO:0007669"/>
    <property type="project" value="UniProtKB-KW"/>
</dbReference>
<evidence type="ECO:0000259" key="16">
    <source>
        <dbReference type="Pfam" id="PF00425"/>
    </source>
</evidence>
<dbReference type="InterPro" id="IPR005801">
    <property type="entry name" value="ADC_synthase"/>
</dbReference>
<dbReference type="InterPro" id="IPR015890">
    <property type="entry name" value="Chorismate_C"/>
</dbReference>
<comment type="caution">
    <text evidence="18">The sequence shown here is derived from an EMBL/GenBank/DDBJ whole genome shotgun (WGS) entry which is preliminary data.</text>
</comment>
<dbReference type="InterPro" id="IPR019999">
    <property type="entry name" value="Anth_synth_I-like"/>
</dbReference>
<evidence type="ECO:0000313" key="19">
    <source>
        <dbReference type="Proteomes" id="UP001178148"/>
    </source>
</evidence>
<accession>A0AA90NLZ2</accession>
<evidence type="ECO:0000256" key="14">
    <source>
        <dbReference type="ARBA" id="ARBA00047683"/>
    </source>
</evidence>
<keyword evidence="12 15" id="KW-0456">Lyase</keyword>
<evidence type="ECO:0000256" key="12">
    <source>
        <dbReference type="ARBA" id="ARBA00023239"/>
    </source>
</evidence>
<sequence length="499" mass="55557">MTPDDFERFAQGGYNRIPVVREILADLDTPLTIYLKLANGRYSYLLESVHGGEQLGRYSIIGLPCRTLLRIIGNQIQVEVDGNVSEKHSADDPLSFIEIFQQRYKVPSLPKLPRFHGGLVGYFGYDSVRYIEPKLQAYSSKDPLNTPDILLMVSDDVVVFDNLANKLILITHADPDEDSALDRANHKLDDLVRRIQTMHAIPPVQATLHPAEEKDFRSSTGQTVFEKSVEKTRDYILAGDVMQVVLSQRMSIPFDSSPINLYRALRSTNPSPYMYYMDLGDFHIVGSSPEILVRIEEGEVTVRPLAGSRKRGETEERDKELEKELLNDPKELAEHLMLIDLGRNDVGRVSETGSVCLTESMFIERYSHVMHIVSNVTGRLMQGKSAIDVLRATFPAGTLSGAPKVRAMEIIDEMEPVKRGVYGGAVGYLAWHGDMDTAIAIRTAIIKDRQLHIQAGAGIVADSIPTVEWNETMSKGRAIFKAVAMAQTGLADQGQEAKS</sequence>
<dbReference type="InterPro" id="IPR006805">
    <property type="entry name" value="Anth_synth_I_N"/>
</dbReference>
<dbReference type="PANTHER" id="PTHR11236:SF48">
    <property type="entry name" value="ISOCHORISMATE SYNTHASE MENF"/>
    <property type="match status" value="1"/>
</dbReference>
<name>A0AA90NLZ2_9GAMM</name>
<dbReference type="EMBL" id="JASXSV010000010">
    <property type="protein sequence ID" value="MDP0589165.1"/>
    <property type="molecule type" value="Genomic_DNA"/>
</dbReference>
<reference evidence="18 19" key="1">
    <citation type="journal article" date="2023" name="bioRxiv">
        <title>An intranuclear bacterial parasite of deep-sea mussels expresses apoptosis inhibitors acquired from its host.</title>
        <authorList>
            <person name="Gonzalez Porras M.A."/>
            <person name="Assie A."/>
            <person name="Tietjen M."/>
            <person name="Violette M."/>
            <person name="Kleiner M."/>
            <person name="Gruber-Vodicka H."/>
            <person name="Dubilier N."/>
            <person name="Leisch N."/>
        </authorList>
    </citation>
    <scope>NUCLEOTIDE SEQUENCE [LARGE SCALE GENOMIC DNA]</scope>
    <source>
        <strain evidence="18">IAP13</strain>
    </source>
</reference>
<evidence type="ECO:0000256" key="11">
    <source>
        <dbReference type="ARBA" id="ARBA00023141"/>
    </source>
</evidence>
<comment type="cofactor">
    <cofactor evidence="1 15">
        <name>Mg(2+)</name>
        <dbReference type="ChEBI" id="CHEBI:18420"/>
    </cofactor>
</comment>
<dbReference type="GO" id="GO:0000162">
    <property type="term" value="P:L-tryptophan biosynthetic process"/>
    <property type="evidence" value="ECO:0007669"/>
    <property type="project" value="UniProtKB-KW"/>
</dbReference>
<evidence type="ECO:0000256" key="5">
    <source>
        <dbReference type="ARBA" id="ARBA00012266"/>
    </source>
</evidence>
<comment type="pathway">
    <text evidence="2 15">Amino-acid biosynthesis; L-tryptophan biosynthesis; L-tryptophan from chorismate: step 1/5.</text>
</comment>
<comment type="subunit">
    <text evidence="4 15">Heterotetramer consisting of two non-identical subunits: a beta subunit (TrpG) and a large alpha subunit (TrpE).</text>
</comment>
<evidence type="ECO:0000313" key="18">
    <source>
        <dbReference type="EMBL" id="MDP0589165.1"/>
    </source>
</evidence>
<keyword evidence="19" id="KW-1185">Reference proteome</keyword>
<dbReference type="Pfam" id="PF00425">
    <property type="entry name" value="Chorismate_bind"/>
    <property type="match status" value="1"/>
</dbReference>
<keyword evidence="7 15" id="KW-0028">Amino-acid biosynthesis</keyword>
<evidence type="ECO:0000256" key="13">
    <source>
        <dbReference type="ARBA" id="ARBA00025634"/>
    </source>
</evidence>
<protein>
    <recommendedName>
        <fullName evidence="6 15">Anthranilate synthase component 1</fullName>
        <ecNumber evidence="5 15">4.1.3.27</ecNumber>
    </recommendedName>
</protein>
<dbReference type="InterPro" id="IPR005256">
    <property type="entry name" value="Anth_synth_I_PabB"/>
</dbReference>
<evidence type="ECO:0000256" key="4">
    <source>
        <dbReference type="ARBA" id="ARBA00011575"/>
    </source>
</evidence>
<comment type="catalytic activity">
    <reaction evidence="14 15">
        <text>chorismate + L-glutamine = anthranilate + pyruvate + L-glutamate + H(+)</text>
        <dbReference type="Rhea" id="RHEA:21732"/>
        <dbReference type="ChEBI" id="CHEBI:15361"/>
        <dbReference type="ChEBI" id="CHEBI:15378"/>
        <dbReference type="ChEBI" id="CHEBI:16567"/>
        <dbReference type="ChEBI" id="CHEBI:29748"/>
        <dbReference type="ChEBI" id="CHEBI:29985"/>
        <dbReference type="ChEBI" id="CHEBI:58359"/>
        <dbReference type="EC" id="4.1.3.27"/>
    </reaction>
</comment>
<evidence type="ECO:0000256" key="10">
    <source>
        <dbReference type="ARBA" id="ARBA00022842"/>
    </source>
</evidence>
<dbReference type="PANTHER" id="PTHR11236">
    <property type="entry name" value="AMINOBENZOATE/ANTHRANILATE SYNTHASE"/>
    <property type="match status" value="1"/>
</dbReference>
<comment type="similarity">
    <text evidence="3 15">Belongs to the anthranilate synthase component I family.</text>
</comment>
<dbReference type="GO" id="GO:0004049">
    <property type="term" value="F:anthranilate synthase activity"/>
    <property type="evidence" value="ECO:0007669"/>
    <property type="project" value="UniProtKB-EC"/>
</dbReference>
<keyword evidence="11 15" id="KW-0057">Aromatic amino acid biosynthesis</keyword>
<dbReference type="Proteomes" id="UP001178148">
    <property type="component" value="Unassembled WGS sequence"/>
</dbReference>
<comment type="function">
    <text evidence="13 15">Part of a heterotetrameric complex that catalyzes the two-step biosynthesis of anthranilate, an intermediate in the biosynthesis of L-tryptophan. In the first step, the glutamine-binding beta subunit (TrpG) of anthranilate synthase (AS) provides the glutamine amidotransferase activity which generates ammonia as a substrate that, along with chorismate, is used in the second step, catalyzed by the large alpha subunit of AS (TrpE) to produce anthranilate. In the absence of TrpG, TrpE can synthesize anthranilate directly from chorismate and high concentrations of ammonia.</text>
</comment>
<gene>
    <name evidence="15 18" type="primary">trpE</name>
    <name evidence="18" type="ORF">QS748_08205</name>
</gene>
<dbReference type="PRINTS" id="PR00095">
    <property type="entry name" value="ANTSNTHASEI"/>
</dbReference>